<keyword evidence="2 4" id="KW-0238">DNA-binding</keyword>
<dbReference type="InterPro" id="IPR013762">
    <property type="entry name" value="Integrase-like_cat_sf"/>
</dbReference>
<dbReference type="PROSITE" id="PS51900">
    <property type="entry name" value="CB"/>
    <property type="match status" value="1"/>
</dbReference>
<keyword evidence="1" id="KW-0229">DNA integration</keyword>
<dbReference type="KEGG" id="sphj:BSL82_13310"/>
<dbReference type="GO" id="GO:0003677">
    <property type="term" value="F:DNA binding"/>
    <property type="evidence" value="ECO:0007669"/>
    <property type="project" value="UniProtKB-UniRule"/>
</dbReference>
<dbReference type="InterPro" id="IPR044068">
    <property type="entry name" value="CB"/>
</dbReference>
<dbReference type="OrthoDB" id="7718754at2"/>
<dbReference type="Gene3D" id="1.10.150.130">
    <property type="match status" value="1"/>
</dbReference>
<keyword evidence="3" id="KW-0233">DNA recombination</keyword>
<dbReference type="PANTHER" id="PTHR34605:SF3">
    <property type="entry name" value="P CELL-TYPE AGGLUTINATION PROTEIN MAP4-LIKE-RELATED"/>
    <property type="match status" value="1"/>
</dbReference>
<evidence type="ECO:0000313" key="8">
    <source>
        <dbReference type="Proteomes" id="UP000182063"/>
    </source>
</evidence>
<evidence type="ECO:0000313" key="7">
    <source>
        <dbReference type="EMBL" id="API60158.1"/>
    </source>
</evidence>
<feature type="domain" description="Core-binding (CB)" evidence="6">
    <location>
        <begin position="56"/>
        <end position="131"/>
    </location>
</feature>
<dbReference type="Proteomes" id="UP000182063">
    <property type="component" value="Chromosome"/>
</dbReference>
<name>A0A1L3ZX02_9SPHN</name>
<feature type="domain" description="Tyr recombinase" evidence="5">
    <location>
        <begin position="165"/>
        <end position="413"/>
    </location>
</feature>
<dbReference type="EMBL" id="CP018221">
    <property type="protein sequence ID" value="API60158.1"/>
    <property type="molecule type" value="Genomic_DNA"/>
</dbReference>
<dbReference type="GO" id="GO:0015074">
    <property type="term" value="P:DNA integration"/>
    <property type="evidence" value="ECO:0007669"/>
    <property type="project" value="UniProtKB-KW"/>
</dbReference>
<proteinExistence type="predicted"/>
<evidence type="ECO:0000259" key="6">
    <source>
        <dbReference type="PROSITE" id="PS51900"/>
    </source>
</evidence>
<keyword evidence="8" id="KW-1185">Reference proteome</keyword>
<dbReference type="InterPro" id="IPR002104">
    <property type="entry name" value="Integrase_catalytic"/>
</dbReference>
<dbReference type="InterPro" id="IPR011010">
    <property type="entry name" value="DNA_brk_join_enz"/>
</dbReference>
<protein>
    <submittedName>
        <fullName evidence="7">Integrase</fullName>
    </submittedName>
</protein>
<evidence type="ECO:0000256" key="2">
    <source>
        <dbReference type="ARBA" id="ARBA00023125"/>
    </source>
</evidence>
<evidence type="ECO:0000256" key="4">
    <source>
        <dbReference type="PROSITE-ProRule" id="PRU01248"/>
    </source>
</evidence>
<dbReference type="PANTHER" id="PTHR34605">
    <property type="entry name" value="PHAGE_INTEGRASE DOMAIN-CONTAINING PROTEIN"/>
    <property type="match status" value="1"/>
</dbReference>
<accession>A0A1L3ZX02</accession>
<dbReference type="InterPro" id="IPR052925">
    <property type="entry name" value="Phage_Integrase-like_Recomb"/>
</dbReference>
<dbReference type="Gene3D" id="1.10.443.10">
    <property type="entry name" value="Intergrase catalytic core"/>
    <property type="match status" value="1"/>
</dbReference>
<evidence type="ECO:0000256" key="3">
    <source>
        <dbReference type="ARBA" id="ARBA00023172"/>
    </source>
</evidence>
<gene>
    <name evidence="7" type="ORF">BSL82_13310</name>
</gene>
<dbReference type="RefSeq" id="WP_072597907.1">
    <property type="nucleotide sequence ID" value="NZ_CP018221.1"/>
</dbReference>
<dbReference type="SUPFAM" id="SSF56349">
    <property type="entry name" value="DNA breaking-rejoining enzymes"/>
    <property type="match status" value="1"/>
</dbReference>
<dbReference type="PROSITE" id="PS51898">
    <property type="entry name" value="TYR_RECOMBINASE"/>
    <property type="match status" value="1"/>
</dbReference>
<evidence type="ECO:0000256" key="1">
    <source>
        <dbReference type="ARBA" id="ARBA00022908"/>
    </source>
</evidence>
<dbReference type="SUPFAM" id="SSF47823">
    <property type="entry name" value="lambda integrase-like, N-terminal domain"/>
    <property type="match status" value="1"/>
</dbReference>
<dbReference type="GO" id="GO:0006310">
    <property type="term" value="P:DNA recombination"/>
    <property type="evidence" value="ECO:0007669"/>
    <property type="project" value="UniProtKB-KW"/>
</dbReference>
<dbReference type="InterPro" id="IPR010998">
    <property type="entry name" value="Integrase_recombinase_N"/>
</dbReference>
<evidence type="ECO:0000259" key="5">
    <source>
        <dbReference type="PROSITE" id="PS51898"/>
    </source>
</evidence>
<organism evidence="7 8">
    <name type="scientific">Tardibacter chloracetimidivorans</name>
    <dbReference type="NCBI Taxonomy" id="1921510"/>
    <lineage>
        <taxon>Bacteria</taxon>
        <taxon>Pseudomonadati</taxon>
        <taxon>Pseudomonadota</taxon>
        <taxon>Alphaproteobacteria</taxon>
        <taxon>Sphingomonadales</taxon>
        <taxon>Sphingomonadaceae</taxon>
        <taxon>Tardibacter</taxon>
    </lineage>
</organism>
<dbReference type="STRING" id="1921510.BSL82_13310"/>
<sequence>MAESIDSSLAGEMLVIRDDVRLPQRRATGTTEPLDARLTRAIASVMPEGAAPVSEVGFEASLSAMADNSKAAIASDLACYTEWCARERRAALPADPETLVRYVQMLERRGHKPSTLARRIASLATVHRLVGMGDGAPTNAPMVRAALKAVRRRRGSTQRQAAPLRLGKALDPHASSGFTLQALLDACSYDLQGLRDAALLSLGYDAGLRVSELVAVEERHIEPQEDGSATLLIPSSKTDQERQGAWAWLSPDTMRRIGAWLEVSGVRDGPLFRRIGIDRRRARAAVAPVAYEAIPGNTQRWRERMDGRAAELARTTYSIGTARLSRQGVNGIYRRVAMAAFDKGLVNIPVAEVFQAVKDLSTHSLRVGLTQDLFAAGEDGAGIAQALRWSSPSTALRYGRKLAARSNVAARVLSRVRT</sequence>
<reference evidence="8" key="1">
    <citation type="submission" date="2016-11" db="EMBL/GenBank/DDBJ databases">
        <title>Complete Genome Sequence of alachlor-degrading Sphingomonas sp. strain JJ-A5.</title>
        <authorList>
            <person name="Lee H."/>
            <person name="Ka J.-O."/>
        </authorList>
    </citation>
    <scope>NUCLEOTIDE SEQUENCE [LARGE SCALE GENOMIC DNA]</scope>
    <source>
        <strain evidence="8">JJ-A5</strain>
    </source>
</reference>
<dbReference type="AlphaFoldDB" id="A0A1L3ZX02"/>